<comment type="subcellular location">
    <subcellularLocation>
        <location evidence="1">Membrane</location>
        <topology evidence="1">Multi-pass membrane protein</topology>
    </subcellularLocation>
</comment>
<dbReference type="GO" id="GO:0008360">
    <property type="term" value="P:regulation of cell shape"/>
    <property type="evidence" value="ECO:0007669"/>
    <property type="project" value="UniProtKB-KW"/>
</dbReference>
<dbReference type="Proteomes" id="UP000228711">
    <property type="component" value="Unassembled WGS sequence"/>
</dbReference>
<dbReference type="GO" id="GO:0015648">
    <property type="term" value="F:lipid-linked peptidoglycan transporter activity"/>
    <property type="evidence" value="ECO:0007669"/>
    <property type="project" value="TreeGrafter"/>
</dbReference>
<feature type="transmembrane region" description="Helical" evidence="6">
    <location>
        <begin position="136"/>
        <end position="154"/>
    </location>
</feature>
<gene>
    <name evidence="7" type="ORF">COT25_02690</name>
</gene>
<feature type="transmembrane region" description="Helical" evidence="6">
    <location>
        <begin position="301"/>
        <end position="324"/>
    </location>
</feature>
<evidence type="ECO:0000256" key="3">
    <source>
        <dbReference type="ARBA" id="ARBA00022960"/>
    </source>
</evidence>
<keyword evidence="5 6" id="KW-0472">Membrane</keyword>
<dbReference type="InterPro" id="IPR011923">
    <property type="entry name" value="RodA/MrdB"/>
</dbReference>
<comment type="caution">
    <text evidence="7">The sequence shown here is derived from an EMBL/GenBank/DDBJ whole genome shotgun (WGS) entry which is preliminary data.</text>
</comment>
<evidence type="ECO:0000256" key="4">
    <source>
        <dbReference type="ARBA" id="ARBA00022989"/>
    </source>
</evidence>
<dbReference type="NCBIfam" id="TIGR02210">
    <property type="entry name" value="rodA_shape"/>
    <property type="match status" value="1"/>
</dbReference>
<dbReference type="GO" id="GO:0032153">
    <property type="term" value="C:cell division site"/>
    <property type="evidence" value="ECO:0007669"/>
    <property type="project" value="TreeGrafter"/>
</dbReference>
<feature type="transmembrane region" description="Helical" evidence="6">
    <location>
        <begin position="160"/>
        <end position="177"/>
    </location>
</feature>
<reference evidence="8" key="1">
    <citation type="submission" date="2017-09" db="EMBL/GenBank/DDBJ databases">
        <title>Depth-based differentiation of microbial function through sediment-hosted aquifers and enrichment of novel symbionts in the deep terrestrial subsurface.</title>
        <authorList>
            <person name="Probst A.J."/>
            <person name="Ladd B."/>
            <person name="Jarett J.K."/>
            <person name="Geller-Mcgrath D.E."/>
            <person name="Sieber C.M.K."/>
            <person name="Emerson J.B."/>
            <person name="Anantharaman K."/>
            <person name="Thomas B.C."/>
            <person name="Malmstrom R."/>
            <person name="Stieglmeier M."/>
            <person name="Klingl A."/>
            <person name="Woyke T."/>
            <person name="Ryan C.M."/>
            <person name="Banfield J.F."/>
        </authorList>
    </citation>
    <scope>NUCLEOTIDE SEQUENCE [LARGE SCALE GENOMIC DNA]</scope>
</reference>
<feature type="transmembrane region" description="Helical" evidence="6">
    <location>
        <begin position="336"/>
        <end position="361"/>
    </location>
</feature>
<feature type="transmembrane region" description="Helical" evidence="6">
    <location>
        <begin position="184"/>
        <end position="202"/>
    </location>
</feature>
<dbReference type="AlphaFoldDB" id="A0A2H0YSQ6"/>
<dbReference type="InterPro" id="IPR001182">
    <property type="entry name" value="FtsW/RodA"/>
</dbReference>
<evidence type="ECO:0000256" key="6">
    <source>
        <dbReference type="SAM" id="Phobius"/>
    </source>
</evidence>
<proteinExistence type="predicted"/>
<evidence type="ECO:0000313" key="7">
    <source>
        <dbReference type="EMBL" id="PIS41517.1"/>
    </source>
</evidence>
<accession>A0A2H0YSQ6</accession>
<evidence type="ECO:0000256" key="2">
    <source>
        <dbReference type="ARBA" id="ARBA00022692"/>
    </source>
</evidence>
<evidence type="ECO:0000256" key="1">
    <source>
        <dbReference type="ARBA" id="ARBA00004141"/>
    </source>
</evidence>
<protein>
    <submittedName>
        <fullName evidence="7">Rod shape-determining protein RodA</fullName>
    </submittedName>
</protein>
<dbReference type="InterPro" id="IPR018365">
    <property type="entry name" value="Cell_cycle_FtsW-rel_CS"/>
</dbReference>
<dbReference type="GO" id="GO:0005886">
    <property type="term" value="C:plasma membrane"/>
    <property type="evidence" value="ECO:0007669"/>
    <property type="project" value="TreeGrafter"/>
</dbReference>
<dbReference type="EMBL" id="PEXV01000089">
    <property type="protein sequence ID" value="PIS41517.1"/>
    <property type="molecule type" value="Genomic_DNA"/>
</dbReference>
<feature type="transmembrane region" description="Helical" evidence="6">
    <location>
        <begin position="263"/>
        <end position="289"/>
    </location>
</feature>
<dbReference type="PANTHER" id="PTHR30474">
    <property type="entry name" value="CELL CYCLE PROTEIN"/>
    <property type="match status" value="1"/>
</dbReference>
<feature type="transmembrane region" description="Helical" evidence="6">
    <location>
        <begin position="75"/>
        <end position="95"/>
    </location>
</feature>
<name>A0A2H0YSQ6_9BACT</name>
<feature type="transmembrane region" description="Helical" evidence="6">
    <location>
        <begin position="107"/>
        <end position="129"/>
    </location>
</feature>
<dbReference type="GO" id="GO:0051301">
    <property type="term" value="P:cell division"/>
    <property type="evidence" value="ECO:0007669"/>
    <property type="project" value="InterPro"/>
</dbReference>
<feature type="transmembrane region" description="Helical" evidence="6">
    <location>
        <begin position="45"/>
        <end position="63"/>
    </location>
</feature>
<dbReference type="Pfam" id="PF01098">
    <property type="entry name" value="FTSW_RODA_SPOVE"/>
    <property type="match status" value="1"/>
</dbReference>
<sequence>MVRRLVLFFKANDWVLTLSILLLLLVGLSALYGSGKNSDEGYQSFLRQGIFAILGVVVYIFFASIDFRRLRSFGGVFYVIALILLTAVLLFGTTIRNTTGWFRIGSFGLQPIEIVKVLWILAMAAFLVFRGQRMNEWKNIGTLGALMFGIVFLTMLQPDLGSALVVIGTTLILMLITNIKITKILLVGLLIILVSASGWFWFLRDYQKERIQVLFDPSLDPLGRGYHVTQSIIAIGSGGWFGRGLGYGSQSQLQFLPEQQTDFIFAVIAEELGFIGAGLVLLLFGLVLYRSIKIAMRSKDPFGTLVVYGVMLMVFFHAVINIGMNVGLFPVAGIPLPFVSAGGSSLIAMMIAFGIVQGVAIQEKLSESTTRS</sequence>
<keyword evidence="4 6" id="KW-1133">Transmembrane helix</keyword>
<organism evidence="7 8">
    <name type="scientific">Candidatus Kerfeldbacteria bacterium CG08_land_8_20_14_0_20_42_7</name>
    <dbReference type="NCBI Taxonomy" id="2014245"/>
    <lineage>
        <taxon>Bacteria</taxon>
        <taxon>Candidatus Kerfeldiibacteriota</taxon>
    </lineage>
</organism>
<keyword evidence="3" id="KW-0133">Cell shape</keyword>
<evidence type="ECO:0000256" key="5">
    <source>
        <dbReference type="ARBA" id="ARBA00023136"/>
    </source>
</evidence>
<evidence type="ECO:0000313" key="8">
    <source>
        <dbReference type="Proteomes" id="UP000228711"/>
    </source>
</evidence>
<keyword evidence="2 6" id="KW-0812">Transmembrane</keyword>
<dbReference type="PROSITE" id="PS00428">
    <property type="entry name" value="FTSW_RODA_SPOVE"/>
    <property type="match status" value="1"/>
</dbReference>